<dbReference type="InterPro" id="IPR036259">
    <property type="entry name" value="MFS_trans_sf"/>
</dbReference>
<feature type="non-terminal residue" evidence="7">
    <location>
        <position position="1"/>
    </location>
</feature>
<dbReference type="PANTHER" id="PTHR23501">
    <property type="entry name" value="MAJOR FACILITATOR SUPERFAMILY"/>
    <property type="match status" value="1"/>
</dbReference>
<dbReference type="Pfam" id="PF07690">
    <property type="entry name" value="MFS_1"/>
    <property type="match status" value="1"/>
</dbReference>
<feature type="transmembrane region" description="Helical" evidence="6">
    <location>
        <begin position="375"/>
        <end position="394"/>
    </location>
</feature>
<evidence type="ECO:0000256" key="2">
    <source>
        <dbReference type="ARBA" id="ARBA00022692"/>
    </source>
</evidence>
<evidence type="ECO:0000256" key="6">
    <source>
        <dbReference type="SAM" id="Phobius"/>
    </source>
</evidence>
<name>A0ABR1WAL1_9PEZI</name>
<dbReference type="GeneID" id="92045726"/>
<dbReference type="Gene3D" id="1.20.1720.10">
    <property type="entry name" value="Multidrug resistance protein D"/>
    <property type="match status" value="1"/>
</dbReference>
<proteinExistence type="predicted"/>
<accession>A0ABR1WAL1</accession>
<feature type="transmembrane region" description="Helical" evidence="6">
    <location>
        <begin position="401"/>
        <end position="420"/>
    </location>
</feature>
<dbReference type="RefSeq" id="XP_066668008.1">
    <property type="nucleotide sequence ID" value="XM_066812666.1"/>
</dbReference>
<evidence type="ECO:0000256" key="3">
    <source>
        <dbReference type="ARBA" id="ARBA00022989"/>
    </source>
</evidence>
<feature type="transmembrane region" description="Helical" evidence="6">
    <location>
        <begin position="426"/>
        <end position="451"/>
    </location>
</feature>
<feature type="transmembrane region" description="Helical" evidence="6">
    <location>
        <begin position="463"/>
        <end position="486"/>
    </location>
</feature>
<feature type="transmembrane region" description="Helical" evidence="6">
    <location>
        <begin position="199"/>
        <end position="221"/>
    </location>
</feature>
<dbReference type="EMBL" id="JAQQWN010000006">
    <property type="protein sequence ID" value="KAK8080533.1"/>
    <property type="molecule type" value="Genomic_DNA"/>
</dbReference>
<protein>
    <recommendedName>
        <fullName evidence="9">Major facilitator superfamily (MFS) profile domain-containing protein</fullName>
    </recommendedName>
</protein>
<keyword evidence="3 6" id="KW-1133">Transmembrane helix</keyword>
<gene>
    <name evidence="7" type="ORF">PG997_008351</name>
</gene>
<feature type="transmembrane region" description="Helical" evidence="6">
    <location>
        <begin position="298"/>
        <end position="315"/>
    </location>
</feature>
<dbReference type="SUPFAM" id="SSF103473">
    <property type="entry name" value="MFS general substrate transporter"/>
    <property type="match status" value="1"/>
</dbReference>
<dbReference type="Proteomes" id="UP001433268">
    <property type="component" value="Unassembled WGS sequence"/>
</dbReference>
<feature type="transmembrane region" description="Helical" evidence="6">
    <location>
        <begin position="265"/>
        <end position="286"/>
    </location>
</feature>
<evidence type="ECO:0000256" key="4">
    <source>
        <dbReference type="ARBA" id="ARBA00023136"/>
    </source>
</evidence>
<evidence type="ECO:0000256" key="5">
    <source>
        <dbReference type="SAM" id="MobiDB-lite"/>
    </source>
</evidence>
<sequence length="763" mass="83520">LSVLRSPSSLEAHTRFSDRHGEAIIVIGIIRIHRTGSRHCGPGMDAPAARMVLHDFDCRSLRHGGSRCHRSRTRTTGMYPSLDHHRQQADNCFLADLEFGTGTGWLDNRCVLGRNLVSISMCRLPALHSSAIGYLRPERDALQLGRVFHNGNCALRPHRQRLHCILCWSNSTGNRGGGIITMGQVIYADIVPLRQRPKYFSIVLAAWAIGSVIGPLIGGVFVDKLTWKWCFYVNFPFCLIGLVTVPIFVKLNAEKSTFVSKMKRVDWVGGFLFIGGMTSFLLGLSWAGIEYGWSSNQVIIPMAAGTAAVFLTIVWEVRCAREPFLRPSIFGNRSAIAAYACAFSQGFLLFCALYYVPFYFMAVRSTTPTQSGVNLLPVSCCLVPGSIVVSILASRLGRFRWAVWAGLILTAVGCGLLQDLDENTSTALWAAIFAVFGIGNGMMLTSVNVAIQAISKPEDCGRAAAMYAFMRTLGMSIGVAVGGTVFQNFMSSKLDDLGLPERIAHEAEAYVAELDRMPPQNPIRIGAIQAYIHGFRGVFWVMTAMACMGCLASLFIKHHSMDKILESRFVLDGGDGAEMRENLDVLEKRLARMSKRASHHLMSIATAPMGGYSRNRSTVALSQLYGGGKGLGDGDDAHSSRALRPGNAAASFYTASVYSEVVPLEPMHGSSFDDRTGMDSKISDRRSGKIIPVVRNIEQAPAVSYYFEAGGRRLPIRVATDNPRDRYLLNNGPQVPRPVISPSPGGHRDSEPRVISLILQRDG</sequence>
<feature type="transmembrane region" description="Helical" evidence="6">
    <location>
        <begin position="537"/>
        <end position="556"/>
    </location>
</feature>
<comment type="caution">
    <text evidence="7">The sequence shown here is derived from an EMBL/GenBank/DDBJ whole genome shotgun (WGS) entry which is preliminary data.</text>
</comment>
<keyword evidence="4 6" id="KW-0472">Membrane</keyword>
<feature type="transmembrane region" description="Helical" evidence="6">
    <location>
        <begin position="336"/>
        <end position="355"/>
    </location>
</feature>
<dbReference type="Gene3D" id="1.20.1250.20">
    <property type="entry name" value="MFS general substrate transporter like domains"/>
    <property type="match status" value="1"/>
</dbReference>
<evidence type="ECO:0000313" key="7">
    <source>
        <dbReference type="EMBL" id="KAK8080533.1"/>
    </source>
</evidence>
<evidence type="ECO:0000256" key="1">
    <source>
        <dbReference type="ARBA" id="ARBA00004141"/>
    </source>
</evidence>
<comment type="subcellular location">
    <subcellularLocation>
        <location evidence="1">Membrane</location>
        <topology evidence="1">Multi-pass membrane protein</topology>
    </subcellularLocation>
</comment>
<dbReference type="InterPro" id="IPR011701">
    <property type="entry name" value="MFS"/>
</dbReference>
<keyword evidence="8" id="KW-1185">Reference proteome</keyword>
<feature type="region of interest" description="Disordered" evidence="5">
    <location>
        <begin position="725"/>
        <end position="751"/>
    </location>
</feature>
<organism evidence="7 8">
    <name type="scientific">Apiospora hydei</name>
    <dbReference type="NCBI Taxonomy" id="1337664"/>
    <lineage>
        <taxon>Eukaryota</taxon>
        <taxon>Fungi</taxon>
        <taxon>Dikarya</taxon>
        <taxon>Ascomycota</taxon>
        <taxon>Pezizomycotina</taxon>
        <taxon>Sordariomycetes</taxon>
        <taxon>Xylariomycetidae</taxon>
        <taxon>Amphisphaeriales</taxon>
        <taxon>Apiosporaceae</taxon>
        <taxon>Apiospora</taxon>
    </lineage>
</organism>
<dbReference type="PANTHER" id="PTHR23501:SF94">
    <property type="entry name" value="MAJOR FACILITATOR SUPERFAMILY (MFS) PROFILE DOMAIN-CONTAINING PROTEIN"/>
    <property type="match status" value="1"/>
</dbReference>
<feature type="transmembrane region" description="Helical" evidence="6">
    <location>
        <begin position="233"/>
        <end position="253"/>
    </location>
</feature>
<evidence type="ECO:0000313" key="8">
    <source>
        <dbReference type="Proteomes" id="UP001433268"/>
    </source>
</evidence>
<reference evidence="7 8" key="1">
    <citation type="submission" date="2023-01" db="EMBL/GenBank/DDBJ databases">
        <title>Analysis of 21 Apiospora genomes using comparative genomics revels a genus with tremendous synthesis potential of carbohydrate active enzymes and secondary metabolites.</title>
        <authorList>
            <person name="Sorensen T."/>
        </authorList>
    </citation>
    <scope>NUCLEOTIDE SEQUENCE [LARGE SCALE GENOMIC DNA]</scope>
    <source>
        <strain evidence="7 8">CBS 114990</strain>
    </source>
</reference>
<evidence type="ECO:0008006" key="9">
    <source>
        <dbReference type="Google" id="ProtNLM"/>
    </source>
</evidence>
<keyword evidence="2 6" id="KW-0812">Transmembrane</keyword>